<dbReference type="EMBL" id="KZ293425">
    <property type="protein sequence ID" value="PBK70577.1"/>
    <property type="molecule type" value="Genomic_DNA"/>
</dbReference>
<feature type="compositionally biased region" description="Acidic residues" evidence="1">
    <location>
        <begin position="15"/>
        <end position="29"/>
    </location>
</feature>
<protein>
    <submittedName>
        <fullName evidence="2">Uncharacterized protein</fullName>
    </submittedName>
</protein>
<feature type="compositionally biased region" description="Gly residues" evidence="1">
    <location>
        <begin position="324"/>
        <end position="335"/>
    </location>
</feature>
<feature type="region of interest" description="Disordered" evidence="1">
    <location>
        <begin position="1"/>
        <end position="59"/>
    </location>
</feature>
<feature type="compositionally biased region" description="Basic and acidic residues" evidence="1">
    <location>
        <begin position="1"/>
        <end position="14"/>
    </location>
</feature>
<evidence type="ECO:0000313" key="2">
    <source>
        <dbReference type="EMBL" id="PBK70577.1"/>
    </source>
</evidence>
<reference evidence="3" key="1">
    <citation type="journal article" date="2017" name="Nat. Ecol. Evol.">
        <title>Genome expansion and lineage-specific genetic innovations in the forest pathogenic fungi Armillaria.</title>
        <authorList>
            <person name="Sipos G."/>
            <person name="Prasanna A.N."/>
            <person name="Walter M.C."/>
            <person name="O'Connor E."/>
            <person name="Balint B."/>
            <person name="Krizsan K."/>
            <person name="Kiss B."/>
            <person name="Hess J."/>
            <person name="Varga T."/>
            <person name="Slot J."/>
            <person name="Riley R."/>
            <person name="Boka B."/>
            <person name="Rigling D."/>
            <person name="Barry K."/>
            <person name="Lee J."/>
            <person name="Mihaltcheva S."/>
            <person name="LaButti K."/>
            <person name="Lipzen A."/>
            <person name="Waldron R."/>
            <person name="Moloney N.M."/>
            <person name="Sperisen C."/>
            <person name="Kredics L."/>
            <person name="Vagvoelgyi C."/>
            <person name="Patrignani A."/>
            <person name="Fitzpatrick D."/>
            <person name="Nagy I."/>
            <person name="Doyle S."/>
            <person name="Anderson J.B."/>
            <person name="Grigoriev I.V."/>
            <person name="Gueldener U."/>
            <person name="Muensterkoetter M."/>
            <person name="Nagy L.G."/>
        </authorList>
    </citation>
    <scope>NUCLEOTIDE SEQUENCE [LARGE SCALE GENOMIC DNA]</scope>
    <source>
        <strain evidence="3">28-4</strain>
    </source>
</reference>
<dbReference type="AlphaFoldDB" id="A0A2H3C160"/>
<dbReference type="STRING" id="1076256.A0A2H3C160"/>
<feature type="compositionally biased region" description="Polar residues" evidence="1">
    <location>
        <begin position="48"/>
        <end position="59"/>
    </location>
</feature>
<feature type="compositionally biased region" description="Basic and acidic residues" evidence="1">
    <location>
        <begin position="233"/>
        <end position="244"/>
    </location>
</feature>
<evidence type="ECO:0000313" key="3">
    <source>
        <dbReference type="Proteomes" id="UP000218334"/>
    </source>
</evidence>
<gene>
    <name evidence="2" type="ORF">ARMSODRAFT_1017395</name>
</gene>
<feature type="non-terminal residue" evidence="2">
    <location>
        <position position="1"/>
    </location>
</feature>
<feature type="region of interest" description="Disordered" evidence="1">
    <location>
        <begin position="186"/>
        <end position="339"/>
    </location>
</feature>
<keyword evidence="3" id="KW-1185">Reference proteome</keyword>
<evidence type="ECO:0000256" key="1">
    <source>
        <dbReference type="SAM" id="MobiDB-lite"/>
    </source>
</evidence>
<feature type="compositionally biased region" description="Low complexity" evidence="1">
    <location>
        <begin position="291"/>
        <end position="313"/>
    </location>
</feature>
<feature type="compositionally biased region" description="Basic and acidic residues" evidence="1">
    <location>
        <begin position="30"/>
        <end position="47"/>
    </location>
</feature>
<feature type="compositionally biased region" description="Basic residues" evidence="1">
    <location>
        <begin position="220"/>
        <end position="232"/>
    </location>
</feature>
<proteinExistence type="predicted"/>
<accession>A0A2H3C160</accession>
<organism evidence="2 3">
    <name type="scientific">Armillaria solidipes</name>
    <dbReference type="NCBI Taxonomy" id="1076256"/>
    <lineage>
        <taxon>Eukaryota</taxon>
        <taxon>Fungi</taxon>
        <taxon>Dikarya</taxon>
        <taxon>Basidiomycota</taxon>
        <taxon>Agaricomycotina</taxon>
        <taxon>Agaricomycetes</taxon>
        <taxon>Agaricomycetidae</taxon>
        <taxon>Agaricales</taxon>
        <taxon>Marasmiineae</taxon>
        <taxon>Physalacriaceae</taxon>
        <taxon>Armillaria</taxon>
    </lineage>
</organism>
<dbReference type="Proteomes" id="UP000218334">
    <property type="component" value="Unassembled WGS sequence"/>
</dbReference>
<sequence length="549" mass="59555">AELKQERVKVKRDEDSVDVDGDGGDDDENDKGKEVVVREADGVKDNTRPSSSGSANETLLLSPEDSQKVWDNISACVTPWLRTISRTLGVQASFFMAGPEPAGGGRVNALSLNEGVNHELIPRNFAQAEGGRLHDVAMDVFVAFARSSFTPEECARRAIVTAPSVLDEILPPPMALSSFRVSAPQSVDAVEEEPSRKGGKHKRTKSAEADKENDEGALTRTKKKARRTGGKKKVIEKEAPKGLDDTVQAPDGKDASGGMGVGDAAEQQSRVSVQPEPRMLDPNIDPALQELDLPSLSGGLPGSADSSDNAGSGLEASLMEDGSASGGGTVGGGNGAEEDMMDVDVDEPVMDDDSDLSLLSHMPFRPSDDAFLTKENWKPWFRPLAEYLDTYDLGGRWKDILAGYKVFEGRAGFGDLKGSSHALPSNNRPPEVAAWIKNYRRIHPDISEASLDSFTAKWWKWWIGMQPEWRDVLGKEGPLEISDRVRKGSDWSGLNKPGQNGLISVVASLAWWGRAVSLLDATADANCRRSWETAMDDFWWVLVALLELN</sequence>
<name>A0A2H3C160_9AGAR</name>